<evidence type="ECO:0000313" key="1">
    <source>
        <dbReference type="EMBL" id="MFF3221728.1"/>
    </source>
</evidence>
<dbReference type="Proteomes" id="UP001601948">
    <property type="component" value="Unassembled WGS sequence"/>
</dbReference>
<reference evidence="1 2" key="1">
    <citation type="submission" date="2024-10" db="EMBL/GenBank/DDBJ databases">
        <title>The Natural Products Discovery Center: Release of the First 8490 Sequenced Strains for Exploring Actinobacteria Biosynthetic Diversity.</title>
        <authorList>
            <person name="Kalkreuter E."/>
            <person name="Kautsar S.A."/>
            <person name="Yang D."/>
            <person name="Bader C.D."/>
            <person name="Teijaro C.N."/>
            <person name="Fluegel L."/>
            <person name="Davis C.M."/>
            <person name="Simpson J.R."/>
            <person name="Lauterbach L."/>
            <person name="Steele A.D."/>
            <person name="Gui C."/>
            <person name="Meng S."/>
            <person name="Li G."/>
            <person name="Viehrig K."/>
            <person name="Ye F."/>
            <person name="Su P."/>
            <person name="Kiefer A.F."/>
            <person name="Nichols A."/>
            <person name="Cepeda A.J."/>
            <person name="Yan W."/>
            <person name="Fan B."/>
            <person name="Jiang Y."/>
            <person name="Adhikari A."/>
            <person name="Zheng C.-J."/>
            <person name="Schuster L."/>
            <person name="Cowan T.M."/>
            <person name="Smanski M.J."/>
            <person name="Chevrette M.G."/>
            <person name="De Carvalho L.P.S."/>
            <person name="Shen B."/>
        </authorList>
    </citation>
    <scope>NUCLEOTIDE SEQUENCE [LARGE SCALE GENOMIC DNA]</scope>
    <source>
        <strain evidence="1 2">NPDC003040</strain>
    </source>
</reference>
<sequence length="131" mass="12786">MTKTGTQPMPEAWGLIKNWTADTGGFPASVVVNDGLRAAGNKNAATVTASIPFTGATTGFGGATKLQARLRVNSTVVATMAPPVDGPSGTLTVSATVDIAAGDLVTVEALSVPAAGGAAGTVSAGGYVQVL</sequence>
<organism evidence="1 2">
    <name type="scientific">Nocardia suismassiliense</name>
    <dbReference type="NCBI Taxonomy" id="2077092"/>
    <lineage>
        <taxon>Bacteria</taxon>
        <taxon>Bacillati</taxon>
        <taxon>Actinomycetota</taxon>
        <taxon>Actinomycetes</taxon>
        <taxon>Mycobacteriales</taxon>
        <taxon>Nocardiaceae</taxon>
        <taxon>Nocardia</taxon>
    </lineage>
</organism>
<accession>A0ABW6QKY0</accession>
<proteinExistence type="predicted"/>
<gene>
    <name evidence="1" type="ORF">ACFYV7_02935</name>
</gene>
<dbReference type="EMBL" id="JBIAPI010000001">
    <property type="protein sequence ID" value="MFF3221728.1"/>
    <property type="molecule type" value="Genomic_DNA"/>
</dbReference>
<evidence type="ECO:0000313" key="2">
    <source>
        <dbReference type="Proteomes" id="UP001601948"/>
    </source>
</evidence>
<keyword evidence="2" id="KW-1185">Reference proteome</keyword>
<dbReference type="RefSeq" id="WP_387713012.1">
    <property type="nucleotide sequence ID" value="NZ_JBIAPI010000001.1"/>
</dbReference>
<comment type="caution">
    <text evidence="1">The sequence shown here is derived from an EMBL/GenBank/DDBJ whole genome shotgun (WGS) entry which is preliminary data.</text>
</comment>
<name>A0ABW6QKY0_9NOCA</name>
<protein>
    <submittedName>
        <fullName evidence="1">Uncharacterized protein</fullName>
    </submittedName>
</protein>